<dbReference type="Proteomes" id="UP001302745">
    <property type="component" value="Unassembled WGS sequence"/>
</dbReference>
<evidence type="ECO:0000313" key="3">
    <source>
        <dbReference type="Proteomes" id="UP001302745"/>
    </source>
</evidence>
<gene>
    <name evidence="2" type="ORF">C8A00DRAFT_38347</name>
</gene>
<reference evidence="2" key="2">
    <citation type="submission" date="2023-05" db="EMBL/GenBank/DDBJ databases">
        <authorList>
            <consortium name="Lawrence Berkeley National Laboratory"/>
            <person name="Steindorff A."/>
            <person name="Hensen N."/>
            <person name="Bonometti L."/>
            <person name="Westerberg I."/>
            <person name="Brannstrom I.O."/>
            <person name="Guillou S."/>
            <person name="Cros-Aarteil S."/>
            <person name="Calhoun S."/>
            <person name="Haridas S."/>
            <person name="Kuo A."/>
            <person name="Mondo S."/>
            <person name="Pangilinan J."/>
            <person name="Riley R."/>
            <person name="Labutti K."/>
            <person name="Andreopoulos B."/>
            <person name="Lipzen A."/>
            <person name="Chen C."/>
            <person name="Yanf M."/>
            <person name="Daum C."/>
            <person name="Ng V."/>
            <person name="Clum A."/>
            <person name="Ohm R."/>
            <person name="Martin F."/>
            <person name="Silar P."/>
            <person name="Natvig D."/>
            <person name="Lalanne C."/>
            <person name="Gautier V."/>
            <person name="Ament-Velasquez S.L."/>
            <person name="Kruys A."/>
            <person name="Hutchinson M.I."/>
            <person name="Powell A.J."/>
            <person name="Barry K."/>
            <person name="Miller A.N."/>
            <person name="Grigoriev I.V."/>
            <person name="Debuchy R."/>
            <person name="Gladieux P."/>
            <person name="Thoren M.H."/>
            <person name="Johannesson H."/>
        </authorList>
    </citation>
    <scope>NUCLEOTIDE SEQUENCE</scope>
    <source>
        <strain evidence="2">CBS 538.74</strain>
    </source>
</reference>
<organism evidence="2 3">
    <name type="scientific">Chaetomidium leptoderma</name>
    <dbReference type="NCBI Taxonomy" id="669021"/>
    <lineage>
        <taxon>Eukaryota</taxon>
        <taxon>Fungi</taxon>
        <taxon>Dikarya</taxon>
        <taxon>Ascomycota</taxon>
        <taxon>Pezizomycotina</taxon>
        <taxon>Sordariomycetes</taxon>
        <taxon>Sordariomycetidae</taxon>
        <taxon>Sordariales</taxon>
        <taxon>Chaetomiaceae</taxon>
        <taxon>Chaetomidium</taxon>
    </lineage>
</organism>
<evidence type="ECO:0000313" key="2">
    <source>
        <dbReference type="EMBL" id="KAK4149066.1"/>
    </source>
</evidence>
<feature type="compositionally biased region" description="Basic and acidic residues" evidence="1">
    <location>
        <begin position="230"/>
        <end position="241"/>
    </location>
</feature>
<comment type="caution">
    <text evidence="2">The sequence shown here is derived from an EMBL/GenBank/DDBJ whole genome shotgun (WGS) entry which is preliminary data.</text>
</comment>
<keyword evidence="3" id="KW-1185">Reference proteome</keyword>
<dbReference type="EMBL" id="MU857209">
    <property type="protein sequence ID" value="KAK4149066.1"/>
    <property type="molecule type" value="Genomic_DNA"/>
</dbReference>
<protein>
    <submittedName>
        <fullName evidence="2">Uncharacterized protein</fullName>
    </submittedName>
</protein>
<feature type="compositionally biased region" description="Low complexity" evidence="1">
    <location>
        <begin position="200"/>
        <end position="213"/>
    </location>
</feature>
<reference evidence="2" key="1">
    <citation type="journal article" date="2023" name="Mol. Phylogenet. Evol.">
        <title>Genome-scale phylogeny and comparative genomics of the fungal order Sordariales.</title>
        <authorList>
            <person name="Hensen N."/>
            <person name="Bonometti L."/>
            <person name="Westerberg I."/>
            <person name="Brannstrom I.O."/>
            <person name="Guillou S."/>
            <person name="Cros-Aarteil S."/>
            <person name="Calhoun S."/>
            <person name="Haridas S."/>
            <person name="Kuo A."/>
            <person name="Mondo S."/>
            <person name="Pangilinan J."/>
            <person name="Riley R."/>
            <person name="LaButti K."/>
            <person name="Andreopoulos B."/>
            <person name="Lipzen A."/>
            <person name="Chen C."/>
            <person name="Yan M."/>
            <person name="Daum C."/>
            <person name="Ng V."/>
            <person name="Clum A."/>
            <person name="Steindorff A."/>
            <person name="Ohm R.A."/>
            <person name="Martin F."/>
            <person name="Silar P."/>
            <person name="Natvig D.O."/>
            <person name="Lalanne C."/>
            <person name="Gautier V."/>
            <person name="Ament-Velasquez S.L."/>
            <person name="Kruys A."/>
            <person name="Hutchinson M.I."/>
            <person name="Powell A.J."/>
            <person name="Barry K."/>
            <person name="Miller A.N."/>
            <person name="Grigoriev I.V."/>
            <person name="Debuchy R."/>
            <person name="Gladieux P."/>
            <person name="Hiltunen Thoren M."/>
            <person name="Johannesson H."/>
        </authorList>
    </citation>
    <scope>NUCLEOTIDE SEQUENCE</scope>
    <source>
        <strain evidence="2">CBS 538.74</strain>
    </source>
</reference>
<accession>A0AAN6VDU9</accession>
<dbReference type="AlphaFoldDB" id="A0AAN6VDU9"/>
<sequence>MAYCVLRNALLTLAARPETVSGKRSPSLHALDDGTDLGGKWLNRGTAEENLRSADLGSSANIPSPSSRSRSFGKHPEHLFKPTIYKKKASVLDLVRDKEHDTKPNVMAVKAQDKGQGWIDSTHLRLTERPPSPYIDAELSEDLCQFREFAEANGPDIMTAEMQRIPQMTEIPAEQTTAILRQVISRCITLLFERWPARRPSNQNESSGSPSSGRETTPNSSVDGGNEVPIPDRDYDDDHAVLPDPGVPDDPTEGQDLIVP</sequence>
<feature type="region of interest" description="Disordered" evidence="1">
    <location>
        <begin position="199"/>
        <end position="260"/>
    </location>
</feature>
<evidence type="ECO:0000256" key="1">
    <source>
        <dbReference type="SAM" id="MobiDB-lite"/>
    </source>
</evidence>
<feature type="compositionally biased region" description="Polar residues" evidence="1">
    <location>
        <begin position="214"/>
        <end position="223"/>
    </location>
</feature>
<proteinExistence type="predicted"/>
<name>A0AAN6VDU9_9PEZI</name>
<feature type="region of interest" description="Disordered" evidence="1">
    <location>
        <begin position="52"/>
        <end position="75"/>
    </location>
</feature>